<dbReference type="Proteomes" id="UP001295469">
    <property type="component" value="Chromosome C04"/>
</dbReference>
<dbReference type="EMBL" id="LK034417">
    <property type="protein sequence ID" value="CDY64198.1"/>
    <property type="molecule type" value="Genomic_DNA"/>
</dbReference>
<dbReference type="PaxDb" id="3708-A0A078JG53"/>
<evidence type="ECO:0000256" key="5">
    <source>
        <dbReference type="ARBA" id="ARBA00023212"/>
    </source>
</evidence>
<dbReference type="GO" id="GO:0005874">
    <property type="term" value="C:microtubule"/>
    <property type="evidence" value="ECO:0007669"/>
    <property type="project" value="UniProtKB-KW"/>
</dbReference>
<dbReference type="Gramene" id="CDY64198">
    <property type="protein sequence ID" value="CDY64198"/>
    <property type="gene ID" value="GSBRNA2T00040975001"/>
</dbReference>
<reference evidence="6" key="3">
    <citation type="submission" date="2021-01" db="EMBL/GenBank/DDBJ databases">
        <authorList>
            <consortium name="Genoscope - CEA"/>
            <person name="William W."/>
        </authorList>
    </citation>
    <scope>NUCLEOTIDE SEQUENCE</scope>
</reference>
<keyword evidence="4" id="KW-0175">Coiled coil</keyword>
<dbReference type="PANTHER" id="PTHR19321:SF4">
    <property type="entry name" value="65-KDA MICROTUBULE-ASSOCIATED PROTEIN 5"/>
    <property type="match status" value="1"/>
</dbReference>
<comment type="similarity">
    <text evidence="2">Belongs to the MAP65/ASE1 family.</text>
</comment>
<dbReference type="AlphaFoldDB" id="A0A078JG53"/>
<dbReference type="GO" id="GO:0000226">
    <property type="term" value="P:microtubule cytoskeleton organization"/>
    <property type="evidence" value="ECO:0007669"/>
    <property type="project" value="InterPro"/>
</dbReference>
<dbReference type="OMA" id="KHSYLFQ"/>
<evidence type="ECO:0000256" key="1">
    <source>
        <dbReference type="ARBA" id="ARBA00004245"/>
    </source>
</evidence>
<comment type="subcellular location">
    <subcellularLocation>
        <location evidence="1">Cytoplasm</location>
        <location evidence="1">Cytoskeleton</location>
    </subcellularLocation>
</comment>
<evidence type="ECO:0000313" key="6">
    <source>
        <dbReference type="EMBL" id="CAF1868579.1"/>
    </source>
</evidence>
<evidence type="ECO:0000256" key="2">
    <source>
        <dbReference type="ARBA" id="ARBA00006187"/>
    </source>
</evidence>
<keyword evidence="5" id="KW-0206">Cytoskeleton</keyword>
<dbReference type="InterPro" id="IPR007145">
    <property type="entry name" value="MAP65_Ase1_PRC1"/>
</dbReference>
<dbReference type="InterPro" id="IPR036758">
    <property type="entry name" value="At5g01610-like"/>
</dbReference>
<dbReference type="GO" id="GO:0008017">
    <property type="term" value="F:microtubule binding"/>
    <property type="evidence" value="ECO:0007669"/>
    <property type="project" value="InterPro"/>
</dbReference>
<evidence type="ECO:0000256" key="3">
    <source>
        <dbReference type="ARBA" id="ARBA00022701"/>
    </source>
</evidence>
<protein>
    <submittedName>
        <fullName evidence="6">(rape) hypothetical protein</fullName>
    </submittedName>
    <submittedName>
        <fullName evidence="7">BnaC04g56670D protein</fullName>
    </submittedName>
</protein>
<reference evidence="7 8" key="1">
    <citation type="journal article" date="2014" name="Science">
        <title>Plant genetics. Early allopolyploid evolution in the post-Neolithic Brassica napus oilseed genome.</title>
        <authorList>
            <person name="Chalhoub B."/>
            <person name="Denoeud F."/>
            <person name="Liu S."/>
            <person name="Parkin I.A."/>
            <person name="Tang H."/>
            <person name="Wang X."/>
            <person name="Chiquet J."/>
            <person name="Belcram H."/>
            <person name="Tong C."/>
            <person name="Samans B."/>
            <person name="Correa M."/>
            <person name="Da Silva C."/>
            <person name="Just J."/>
            <person name="Falentin C."/>
            <person name="Koh C.S."/>
            <person name="Le Clainche I."/>
            <person name="Bernard M."/>
            <person name="Bento P."/>
            <person name="Noel B."/>
            <person name="Labadie K."/>
            <person name="Alberti A."/>
            <person name="Charles M."/>
            <person name="Arnaud D."/>
            <person name="Guo H."/>
            <person name="Daviaud C."/>
            <person name="Alamery S."/>
            <person name="Jabbari K."/>
            <person name="Zhao M."/>
            <person name="Edger P.P."/>
            <person name="Chelaifa H."/>
            <person name="Tack D."/>
            <person name="Lassalle G."/>
            <person name="Mestiri I."/>
            <person name="Schnel N."/>
            <person name="Le Paslier M.C."/>
            <person name="Fan G."/>
            <person name="Renault V."/>
            <person name="Bayer P.E."/>
            <person name="Golicz A.A."/>
            <person name="Manoli S."/>
            <person name="Lee T.H."/>
            <person name="Thi V.H."/>
            <person name="Chalabi S."/>
            <person name="Hu Q."/>
            <person name="Fan C."/>
            <person name="Tollenaere R."/>
            <person name="Lu Y."/>
            <person name="Battail C."/>
            <person name="Shen J."/>
            <person name="Sidebottom C.H."/>
            <person name="Wang X."/>
            <person name="Canaguier A."/>
            <person name="Chauveau A."/>
            <person name="Berard A."/>
            <person name="Deniot G."/>
            <person name="Guan M."/>
            <person name="Liu Z."/>
            <person name="Sun F."/>
            <person name="Lim Y.P."/>
            <person name="Lyons E."/>
            <person name="Town C.D."/>
            <person name="Bancroft I."/>
            <person name="Wang X."/>
            <person name="Meng J."/>
            <person name="Ma J."/>
            <person name="Pires J.C."/>
            <person name="King G.J."/>
            <person name="Brunel D."/>
            <person name="Delourme R."/>
            <person name="Renard M."/>
            <person name="Aury J.M."/>
            <person name="Adams K.L."/>
            <person name="Batley J."/>
            <person name="Snowdon R.J."/>
            <person name="Tost J."/>
            <person name="Edwards D."/>
            <person name="Zhou Y."/>
            <person name="Hua W."/>
            <person name="Sharpe A.G."/>
            <person name="Paterson A.H."/>
            <person name="Guan C."/>
            <person name="Wincker P."/>
        </authorList>
    </citation>
    <scope>NUCLEOTIDE SEQUENCE [LARGE SCALE GENOMIC DNA]</scope>
    <source>
        <strain evidence="8">cv. Darmor-bzh</strain>
    </source>
</reference>
<dbReference type="Gene3D" id="2.30.240.10">
    <property type="entry name" value="At5g01610-like"/>
    <property type="match status" value="1"/>
</dbReference>
<name>A0A078JG53_BRANA</name>
<keyword evidence="3" id="KW-0493">Microtubule</keyword>
<accession>A0A078JG53</accession>
<dbReference type="SUPFAM" id="SSF141562">
    <property type="entry name" value="At5g01610-like"/>
    <property type="match status" value="1"/>
</dbReference>
<evidence type="ECO:0000313" key="8">
    <source>
        <dbReference type="Proteomes" id="UP000028999"/>
    </source>
</evidence>
<evidence type="ECO:0000313" key="7">
    <source>
        <dbReference type="EMBL" id="CDY64198.1"/>
    </source>
</evidence>
<evidence type="ECO:0000256" key="4">
    <source>
        <dbReference type="ARBA" id="ARBA00023054"/>
    </source>
</evidence>
<dbReference type="Proteomes" id="UP000028999">
    <property type="component" value="Unassembled WGS sequence"/>
</dbReference>
<keyword evidence="8" id="KW-1185">Reference proteome</keyword>
<sequence length="167" mass="18613">NSYIGAVHELSGILSSDFSKALSSVHKSLTEVSKTQLKTISNDTLDRLTELVESLKKEKHSYLFQLQGLGRTIQVLWKLMETPTDERRRFDKLSSLLSVQADDALGKGCLGLDIAEDEVKSLLTALLIVKMLIWVKVSCISADASKVYFTAGMKKRSIDAYEVIKPY</sequence>
<feature type="non-terminal residue" evidence="7">
    <location>
        <position position="1"/>
    </location>
</feature>
<reference evidence="7" key="2">
    <citation type="submission" date="2014-06" db="EMBL/GenBank/DDBJ databases">
        <authorList>
            <person name="Genoscope - CEA"/>
        </authorList>
    </citation>
    <scope>NUCLEOTIDE SEQUENCE</scope>
</reference>
<keyword evidence="5" id="KW-0963">Cytoplasm</keyword>
<dbReference type="EMBL" id="HG994368">
    <property type="protein sequence ID" value="CAF1868579.1"/>
    <property type="molecule type" value="Genomic_DNA"/>
</dbReference>
<dbReference type="Pfam" id="PF03999">
    <property type="entry name" value="MAP65_ASE1"/>
    <property type="match status" value="1"/>
</dbReference>
<organism evidence="7 8">
    <name type="scientific">Brassica napus</name>
    <name type="common">Rape</name>
    <dbReference type="NCBI Taxonomy" id="3708"/>
    <lineage>
        <taxon>Eukaryota</taxon>
        <taxon>Viridiplantae</taxon>
        <taxon>Streptophyta</taxon>
        <taxon>Embryophyta</taxon>
        <taxon>Tracheophyta</taxon>
        <taxon>Spermatophyta</taxon>
        <taxon>Magnoliopsida</taxon>
        <taxon>eudicotyledons</taxon>
        <taxon>Gunneridae</taxon>
        <taxon>Pentapetalae</taxon>
        <taxon>rosids</taxon>
        <taxon>malvids</taxon>
        <taxon>Brassicales</taxon>
        <taxon>Brassicaceae</taxon>
        <taxon>Brassiceae</taxon>
        <taxon>Brassica</taxon>
    </lineage>
</organism>
<gene>
    <name evidence="7" type="primary">BnaC04g56670D</name>
    <name evidence="6" type="ORF">DARMORV10_C04P66570.1</name>
    <name evidence="7" type="ORF">GSBRNA2T00040975001</name>
</gene>
<dbReference type="PANTHER" id="PTHR19321">
    <property type="entry name" value="PROTEIN REGULATOR OF CYTOKINESIS 1 PRC1-RELATED"/>
    <property type="match status" value="1"/>
</dbReference>
<proteinExistence type="inferred from homology"/>
<dbReference type="STRING" id="3708.A0A078JG53"/>